<evidence type="ECO:0000256" key="1">
    <source>
        <dbReference type="ARBA" id="ARBA00009759"/>
    </source>
</evidence>
<feature type="binding site" evidence="8">
    <location>
        <position position="178"/>
    </location>
    <ligand>
        <name>Mg(2+)</name>
        <dbReference type="ChEBI" id="CHEBI:18420"/>
        <label>1</label>
        <note>catalytic</note>
    </ligand>
</feature>
<dbReference type="CDD" id="cd01640">
    <property type="entry name" value="IPPase"/>
    <property type="match status" value="1"/>
</dbReference>
<evidence type="ECO:0000256" key="2">
    <source>
        <dbReference type="ARBA" id="ARBA00022671"/>
    </source>
</evidence>
<comment type="catalytic activity">
    <reaction evidence="6">
        <text>1D-myo-inositol 1,4-bisphosphate + H2O = 1D-myo-inositol 4-phosphate + phosphate</text>
        <dbReference type="Rhea" id="RHEA:15553"/>
        <dbReference type="ChEBI" id="CHEBI:15377"/>
        <dbReference type="ChEBI" id="CHEBI:43474"/>
        <dbReference type="ChEBI" id="CHEBI:58282"/>
        <dbReference type="ChEBI" id="CHEBI:58469"/>
        <dbReference type="EC" id="3.1.3.57"/>
    </reaction>
    <physiologicalReaction direction="left-to-right" evidence="6">
        <dbReference type="Rhea" id="RHEA:15554"/>
    </physiologicalReaction>
</comment>
<feature type="binding site" evidence="8">
    <location>
        <position position="327"/>
    </location>
    <ligand>
        <name>Mg(2+)</name>
        <dbReference type="ChEBI" id="CHEBI:18420"/>
        <label>1</label>
        <note>catalytic</note>
    </ligand>
</feature>
<organism evidence="9 10">
    <name type="scientific">Anopheles dirus</name>
    <dbReference type="NCBI Taxonomy" id="7168"/>
    <lineage>
        <taxon>Eukaryota</taxon>
        <taxon>Metazoa</taxon>
        <taxon>Ecdysozoa</taxon>
        <taxon>Arthropoda</taxon>
        <taxon>Hexapoda</taxon>
        <taxon>Insecta</taxon>
        <taxon>Pterygota</taxon>
        <taxon>Neoptera</taxon>
        <taxon>Endopterygota</taxon>
        <taxon>Diptera</taxon>
        <taxon>Nematocera</taxon>
        <taxon>Culicoidea</taxon>
        <taxon>Culicidae</taxon>
        <taxon>Anophelinae</taxon>
        <taxon>Anopheles</taxon>
    </lineage>
</organism>
<evidence type="ECO:0000256" key="5">
    <source>
        <dbReference type="ARBA" id="ARBA00044465"/>
    </source>
</evidence>
<proteinExistence type="inferred from homology"/>
<evidence type="ECO:0000313" key="10">
    <source>
        <dbReference type="Proteomes" id="UP000075884"/>
    </source>
</evidence>
<dbReference type="Proteomes" id="UP000075884">
    <property type="component" value="Unassembled WGS sequence"/>
</dbReference>
<dbReference type="InterPro" id="IPR000760">
    <property type="entry name" value="Inositol_monophosphatase-like"/>
</dbReference>
<dbReference type="Gene3D" id="3.40.190.80">
    <property type="match status" value="1"/>
</dbReference>
<accession>A0A182MZT8</accession>
<dbReference type="GO" id="GO:0046872">
    <property type="term" value="F:metal ion binding"/>
    <property type="evidence" value="ECO:0007669"/>
    <property type="project" value="UniProtKB-KW"/>
</dbReference>
<dbReference type="VEuPathDB" id="VectorBase:ADIR000893"/>
<evidence type="ECO:0000256" key="6">
    <source>
        <dbReference type="ARBA" id="ARBA00044478"/>
    </source>
</evidence>
<dbReference type="PANTHER" id="PTHR43028:SF3">
    <property type="entry name" value="INOSITOL POLYPHOSPHATE 1-PHOSPHATASE"/>
    <property type="match status" value="1"/>
</dbReference>
<dbReference type="STRING" id="7168.A0A182MZT8"/>
<evidence type="ECO:0000256" key="3">
    <source>
        <dbReference type="ARBA" id="ARBA00022723"/>
    </source>
</evidence>
<evidence type="ECO:0000256" key="7">
    <source>
        <dbReference type="ARBA" id="ARBA00044519"/>
    </source>
</evidence>
<dbReference type="AlphaFoldDB" id="A0A182MZT8"/>
<dbReference type="SUPFAM" id="SSF56655">
    <property type="entry name" value="Carbohydrate phosphatase"/>
    <property type="match status" value="1"/>
</dbReference>
<keyword evidence="2" id="KW-0452">Lithium</keyword>
<dbReference type="InterPro" id="IPR020583">
    <property type="entry name" value="Inositol_monoP_metal-BS"/>
</dbReference>
<dbReference type="EC" id="3.1.3.57" evidence="7"/>
<dbReference type="Pfam" id="PF00459">
    <property type="entry name" value="Inositol_P"/>
    <property type="match status" value="1"/>
</dbReference>
<sequence length="386" mass="43059">MSAINLLRELLKASEKAARIARVCRQNQRLFSLLIQEKEKDESNSRFDHDFKTLADCLIQEMIKHDIGKRVSSAACQPRPASTGLESSQFPELRDNIRGEENAKFTNTAGDTVMVTVADDPASTVEALEKLLHGDKDAVAALVDEVYRDVELDMESLELPTDSIPLDNDWSELGVWIDPIDGTAEYIKGEEKLTKYPNIAAAGLKCCTVLIGVYETCHGTPILGVINQPFAERHGDQEDGTGGEYRSKLYWGLSVGDLKFNNIAPHEADARIAILSPSEQSKYIDFIRNQLKYDVIYSSGAGYKILKIATGEAELFLLSKGTTYKWDTCAPQAILRSMNGDLFNLQDTLINKSVKKISYQDRKVTRNLGGLIAYQNIDKLREFLKL</sequence>
<comment type="cofactor">
    <cofactor evidence="8">
        <name>Mg(2+)</name>
        <dbReference type="ChEBI" id="CHEBI:18420"/>
    </cofactor>
</comment>
<feature type="binding site" evidence="8">
    <location>
        <position position="180"/>
    </location>
    <ligand>
        <name>Mg(2+)</name>
        <dbReference type="ChEBI" id="CHEBI:18420"/>
        <label>1</label>
        <note>catalytic</note>
    </ligand>
</feature>
<dbReference type="GO" id="GO:0004441">
    <property type="term" value="F:inositol-1,4-bisphosphate 1-phosphatase activity"/>
    <property type="evidence" value="ECO:0007669"/>
    <property type="project" value="UniProtKB-EC"/>
</dbReference>
<name>A0A182MZT8_9DIPT</name>
<reference evidence="10" key="1">
    <citation type="submission" date="2013-03" db="EMBL/GenBank/DDBJ databases">
        <title>The Genome Sequence of Anopheles dirus WRAIR2.</title>
        <authorList>
            <consortium name="The Broad Institute Genomics Platform"/>
            <person name="Neafsey D.E."/>
            <person name="Walton C."/>
            <person name="Walker B."/>
            <person name="Young S.K."/>
            <person name="Zeng Q."/>
            <person name="Gargeya S."/>
            <person name="Fitzgerald M."/>
            <person name="Haas B."/>
            <person name="Abouelleil A."/>
            <person name="Allen A.W."/>
            <person name="Alvarado L."/>
            <person name="Arachchi H.M."/>
            <person name="Berlin A.M."/>
            <person name="Chapman S.B."/>
            <person name="Gainer-Dewar J."/>
            <person name="Goldberg J."/>
            <person name="Griggs A."/>
            <person name="Gujja S."/>
            <person name="Hansen M."/>
            <person name="Howarth C."/>
            <person name="Imamovic A."/>
            <person name="Ireland A."/>
            <person name="Larimer J."/>
            <person name="McCowan C."/>
            <person name="Murphy C."/>
            <person name="Pearson M."/>
            <person name="Poon T.W."/>
            <person name="Priest M."/>
            <person name="Roberts A."/>
            <person name="Saif S."/>
            <person name="Shea T."/>
            <person name="Sisk P."/>
            <person name="Sykes S."/>
            <person name="Wortman J."/>
            <person name="Nusbaum C."/>
            <person name="Birren B."/>
        </authorList>
    </citation>
    <scope>NUCLEOTIDE SEQUENCE [LARGE SCALE GENOMIC DNA]</scope>
    <source>
        <strain evidence="10">WRAIR2</strain>
    </source>
</reference>
<comment type="similarity">
    <text evidence="1">Belongs to the inositol monophosphatase superfamily.</text>
</comment>
<keyword evidence="3 8" id="KW-0479">Metal-binding</keyword>
<reference evidence="9" key="2">
    <citation type="submission" date="2020-05" db="UniProtKB">
        <authorList>
            <consortium name="EnsemblMetazoa"/>
        </authorList>
    </citation>
    <scope>IDENTIFICATION</scope>
    <source>
        <strain evidence="9">WRAIR2</strain>
    </source>
</reference>
<feature type="binding site" evidence="8">
    <location>
        <position position="181"/>
    </location>
    <ligand>
        <name>Mg(2+)</name>
        <dbReference type="ChEBI" id="CHEBI:18420"/>
        <label>1</label>
        <note>catalytic</note>
    </ligand>
</feature>
<dbReference type="Gene3D" id="3.30.540.10">
    <property type="entry name" value="Fructose-1,6-Bisphosphatase, subunit A, domain 1"/>
    <property type="match status" value="2"/>
</dbReference>
<dbReference type="InterPro" id="IPR050725">
    <property type="entry name" value="CysQ/Inositol_MonoPase"/>
</dbReference>
<protein>
    <recommendedName>
        <fullName evidence="7">inositol-1,4-bisphosphate 1-phosphatase</fullName>
        <ecNumber evidence="7">3.1.3.57</ecNumber>
    </recommendedName>
</protein>
<evidence type="ECO:0000256" key="8">
    <source>
        <dbReference type="PIRSR" id="PIRSR600760-2"/>
    </source>
</evidence>
<comment type="catalytic activity">
    <reaction evidence="5">
        <text>1D-myo-inositol 1,3,4-trisphosphate + H2O = 1D-myo-inositol 3,4-bisphosphate + phosphate</text>
        <dbReference type="Rhea" id="RHEA:70319"/>
        <dbReference type="ChEBI" id="CHEBI:15377"/>
        <dbReference type="ChEBI" id="CHEBI:43474"/>
        <dbReference type="ChEBI" id="CHEBI:58414"/>
        <dbReference type="ChEBI" id="CHEBI:83241"/>
    </reaction>
    <physiologicalReaction direction="left-to-right" evidence="5">
        <dbReference type="Rhea" id="RHEA:70320"/>
    </physiologicalReaction>
</comment>
<dbReference type="EnsemblMetazoa" id="ADIR000893-RA">
    <property type="protein sequence ID" value="ADIR000893-PA"/>
    <property type="gene ID" value="ADIR000893"/>
</dbReference>
<dbReference type="PANTHER" id="PTHR43028">
    <property type="entry name" value="3'(2'),5'-BISPHOSPHATE NUCLEOTIDASE 1"/>
    <property type="match status" value="1"/>
</dbReference>
<keyword evidence="10" id="KW-1185">Reference proteome</keyword>
<dbReference type="PROSITE" id="PS00629">
    <property type="entry name" value="IMP_1"/>
    <property type="match status" value="1"/>
</dbReference>
<feature type="binding site" evidence="8">
    <location>
        <position position="100"/>
    </location>
    <ligand>
        <name>Mg(2+)</name>
        <dbReference type="ChEBI" id="CHEBI:18420"/>
        <label>1</label>
        <note>catalytic</note>
    </ligand>
</feature>
<evidence type="ECO:0000256" key="4">
    <source>
        <dbReference type="ARBA" id="ARBA00022842"/>
    </source>
</evidence>
<keyword evidence="4 8" id="KW-0460">Magnesium</keyword>
<evidence type="ECO:0000313" key="9">
    <source>
        <dbReference type="EnsemblMetazoa" id="ADIR000893-PA"/>
    </source>
</evidence>